<proteinExistence type="inferred from homology"/>
<dbReference type="RefSeq" id="XP_040731469.1">
    <property type="nucleotide sequence ID" value="XM_040875168.1"/>
</dbReference>
<evidence type="ECO:0000256" key="1">
    <source>
        <dbReference type="ARBA" id="ARBA00001947"/>
    </source>
</evidence>
<feature type="domain" description="Prenyltransferase alpha-alpha toroid" evidence="9">
    <location>
        <begin position="6"/>
        <end position="402"/>
    </location>
</feature>
<keyword evidence="6" id="KW-0677">Repeat</keyword>
<comment type="caution">
    <text evidence="10">The sequence shown here is derived from an EMBL/GenBank/DDBJ whole genome shotgun (WGS) entry which is preliminary data.</text>
</comment>
<dbReference type="OrthoDB" id="24893at2759"/>
<dbReference type="Pfam" id="PF00432">
    <property type="entry name" value="Prenyltrans"/>
    <property type="match status" value="1"/>
</dbReference>
<dbReference type="GO" id="GO:0004662">
    <property type="term" value="F:CAAX-protein geranylgeranyltransferase activity"/>
    <property type="evidence" value="ECO:0007669"/>
    <property type="project" value="TreeGrafter"/>
</dbReference>
<keyword evidence="3" id="KW-0637">Prenyltransferase</keyword>
<evidence type="ECO:0000259" key="9">
    <source>
        <dbReference type="Pfam" id="PF00432"/>
    </source>
</evidence>
<comment type="similarity">
    <text evidence="2">Belongs to the protein prenyltransferase subunit beta family.</text>
</comment>
<evidence type="ECO:0000256" key="4">
    <source>
        <dbReference type="ARBA" id="ARBA00022679"/>
    </source>
</evidence>
<dbReference type="GO" id="GO:0005953">
    <property type="term" value="C:CAAX-protein geranylgeranyltransferase complex"/>
    <property type="evidence" value="ECO:0007669"/>
    <property type="project" value="TreeGrafter"/>
</dbReference>
<name>A0A364KTT3_TALAM</name>
<protein>
    <recommendedName>
        <fullName evidence="9">Prenyltransferase alpha-alpha toroid domain-containing protein</fullName>
    </recommendedName>
</protein>
<dbReference type="InterPro" id="IPR008930">
    <property type="entry name" value="Terpenoid_cyclase/PrenylTrfase"/>
</dbReference>
<evidence type="ECO:0000313" key="10">
    <source>
        <dbReference type="EMBL" id="RAO66953.1"/>
    </source>
</evidence>
<dbReference type="EMBL" id="MIKG01000004">
    <property type="protein sequence ID" value="RAO66953.1"/>
    <property type="molecule type" value="Genomic_DNA"/>
</dbReference>
<dbReference type="PANTHER" id="PTHR11774">
    <property type="entry name" value="GERANYLGERANYL TRANSFERASE TYPE BETA SUBUNIT"/>
    <property type="match status" value="1"/>
</dbReference>
<dbReference type="Proteomes" id="UP000249363">
    <property type="component" value="Unassembled WGS sequence"/>
</dbReference>
<dbReference type="Gene3D" id="1.50.10.20">
    <property type="match status" value="1"/>
</dbReference>
<evidence type="ECO:0000256" key="8">
    <source>
        <dbReference type="SAM" id="MobiDB-lite"/>
    </source>
</evidence>
<keyword evidence="5" id="KW-0479">Metal-binding</keyword>
<feature type="region of interest" description="Disordered" evidence="8">
    <location>
        <begin position="259"/>
        <end position="298"/>
    </location>
</feature>
<evidence type="ECO:0000256" key="5">
    <source>
        <dbReference type="ARBA" id="ARBA00022723"/>
    </source>
</evidence>
<evidence type="ECO:0000256" key="7">
    <source>
        <dbReference type="ARBA" id="ARBA00022833"/>
    </source>
</evidence>
<gene>
    <name evidence="10" type="ORF">BHQ10_002965</name>
</gene>
<dbReference type="AlphaFoldDB" id="A0A364KTT3"/>
<keyword evidence="7" id="KW-0862">Zinc</keyword>
<accession>A0A364KTT3</accession>
<organism evidence="10 11">
    <name type="scientific">Talaromyces amestolkiae</name>
    <dbReference type="NCBI Taxonomy" id="1196081"/>
    <lineage>
        <taxon>Eukaryota</taxon>
        <taxon>Fungi</taxon>
        <taxon>Dikarya</taxon>
        <taxon>Ascomycota</taxon>
        <taxon>Pezizomycotina</taxon>
        <taxon>Eurotiomycetes</taxon>
        <taxon>Eurotiomycetidae</taxon>
        <taxon>Eurotiales</taxon>
        <taxon>Trichocomaceae</taxon>
        <taxon>Talaromyces</taxon>
        <taxon>Talaromyces sect. Talaromyces</taxon>
    </lineage>
</organism>
<keyword evidence="11" id="KW-1185">Reference proteome</keyword>
<dbReference type="GeneID" id="63792181"/>
<comment type="cofactor">
    <cofactor evidence="1">
        <name>Zn(2+)</name>
        <dbReference type="ChEBI" id="CHEBI:29105"/>
    </cofactor>
</comment>
<evidence type="ECO:0000256" key="2">
    <source>
        <dbReference type="ARBA" id="ARBA00010497"/>
    </source>
</evidence>
<dbReference type="STRING" id="1196081.A0A364KTT3"/>
<reference evidence="10 11" key="1">
    <citation type="journal article" date="2017" name="Biotechnol. Biofuels">
        <title>Differential beta-glucosidase expression as a function of carbon source availability in Talaromyces amestolkiae: a genomic and proteomic approach.</title>
        <authorList>
            <person name="de Eugenio L.I."/>
            <person name="Mendez-Liter J.A."/>
            <person name="Nieto-Dominguez M."/>
            <person name="Alonso L."/>
            <person name="Gil-Munoz J."/>
            <person name="Barriuso J."/>
            <person name="Prieto A."/>
            <person name="Martinez M.J."/>
        </authorList>
    </citation>
    <scope>NUCLEOTIDE SEQUENCE [LARGE SCALE GENOMIC DNA]</scope>
    <source>
        <strain evidence="10 11">CIB</strain>
    </source>
</reference>
<feature type="compositionally biased region" description="Acidic residues" evidence="8">
    <location>
        <begin position="260"/>
        <end position="274"/>
    </location>
</feature>
<keyword evidence="4" id="KW-0808">Transferase</keyword>
<dbReference type="InterPro" id="IPR001330">
    <property type="entry name" value="Prenyltrans"/>
</dbReference>
<dbReference type="SUPFAM" id="SSF48239">
    <property type="entry name" value="Terpenoid cyclases/Protein prenyltransferases"/>
    <property type="match status" value="1"/>
</dbReference>
<dbReference type="GO" id="GO:0046872">
    <property type="term" value="F:metal ion binding"/>
    <property type="evidence" value="ECO:0007669"/>
    <property type="project" value="UniProtKB-KW"/>
</dbReference>
<evidence type="ECO:0000256" key="6">
    <source>
        <dbReference type="ARBA" id="ARBA00022737"/>
    </source>
</evidence>
<dbReference type="InterPro" id="IPR045089">
    <property type="entry name" value="PGGT1B-like"/>
</dbReference>
<dbReference type="PANTHER" id="PTHR11774:SF4">
    <property type="entry name" value="GERANYLGERANYL TRANSFERASE TYPE-1 SUBUNIT BETA"/>
    <property type="match status" value="1"/>
</dbReference>
<evidence type="ECO:0000256" key="3">
    <source>
        <dbReference type="ARBA" id="ARBA00022602"/>
    </source>
</evidence>
<sequence length="420" mass="46244">MSSTTFTKERHTKYFLRCLKTQLPHQYTSGDGGRILLSFFIIAGLDLLGSLHTVTTPAERQSYISWLYHCQHPSGGFRGFTGTIFGDPTTHNNDNKAWDPANVPATFLALQTLLILGDDLSRVKRRECLEWLPQLQRPDGSFGDLLGVGGKISGGEDLRFCYCAAGIRYLLRGPRGAGVEDVRDIDVGKLVAYVQSCQSYDGGLGETPYREAHAGLTYCAMGALALLHRTGSIDQPEILSPQSERFQSLLGWLVTRQTTDLEEDEEEEDDDESDANDRASTSQPAQETPNATNLGEQIGKLPDFMPLDQASLKWAGFNGRLNKLADTCYCFWVTGTLGIMGKIPLIDAPGLRHYLLDKTQHIIGGFGKTVGEVPDIYHAYLGLISLALINEPGLEAADPALCTGLSLMENLKKLPWWKET</sequence>
<evidence type="ECO:0000313" key="11">
    <source>
        <dbReference type="Proteomes" id="UP000249363"/>
    </source>
</evidence>
<feature type="compositionally biased region" description="Polar residues" evidence="8">
    <location>
        <begin position="278"/>
        <end position="295"/>
    </location>
</feature>